<evidence type="ECO:0000256" key="3">
    <source>
        <dbReference type="ARBA" id="ARBA00022448"/>
    </source>
</evidence>
<gene>
    <name evidence="13" type="ORF">BBA_03752</name>
</gene>
<evidence type="ECO:0000256" key="7">
    <source>
        <dbReference type="ARBA" id="ARBA00022989"/>
    </source>
</evidence>
<dbReference type="FunCoup" id="J5JQ21">
    <property type="interactions" value="247"/>
</dbReference>
<dbReference type="AlphaFoldDB" id="J5JQ21"/>
<feature type="compositionally biased region" description="Acidic residues" evidence="12">
    <location>
        <begin position="35"/>
        <end position="54"/>
    </location>
</feature>
<evidence type="ECO:0000256" key="4">
    <source>
        <dbReference type="ARBA" id="ARBA00022692"/>
    </source>
</evidence>
<evidence type="ECO:0000256" key="11">
    <source>
        <dbReference type="ARBA" id="ARBA00023170"/>
    </source>
</evidence>
<dbReference type="InterPro" id="IPR005683">
    <property type="entry name" value="Tom22"/>
</dbReference>
<dbReference type="GO" id="GO:0006886">
    <property type="term" value="P:intracellular protein transport"/>
    <property type="evidence" value="ECO:0007669"/>
    <property type="project" value="InterPro"/>
</dbReference>
<evidence type="ECO:0000256" key="10">
    <source>
        <dbReference type="ARBA" id="ARBA00023136"/>
    </source>
</evidence>
<accession>J5JQ21</accession>
<feature type="region of interest" description="Disordered" evidence="12">
    <location>
        <begin position="28"/>
        <end position="54"/>
    </location>
</feature>
<evidence type="ECO:0000256" key="8">
    <source>
        <dbReference type="ARBA" id="ARBA00023010"/>
    </source>
</evidence>
<keyword evidence="4" id="KW-0812">Transmembrane</keyword>
<name>J5JQ21_BEAB2</name>
<evidence type="ECO:0000256" key="9">
    <source>
        <dbReference type="ARBA" id="ARBA00023128"/>
    </source>
</evidence>
<dbReference type="RefSeq" id="XP_008597071.1">
    <property type="nucleotide sequence ID" value="XM_008598849.1"/>
</dbReference>
<keyword evidence="7" id="KW-1133">Transmembrane helix</keyword>
<dbReference type="GO" id="GO:0005741">
    <property type="term" value="C:mitochondrial outer membrane"/>
    <property type="evidence" value="ECO:0007669"/>
    <property type="project" value="UniProtKB-SubCell"/>
</dbReference>
<dbReference type="PANTHER" id="PTHR12504:SF0">
    <property type="entry name" value="MITOCHONDRIAL IMPORT RECEPTOR SUBUNIT TOM22 HOMOLOG"/>
    <property type="match status" value="1"/>
</dbReference>
<keyword evidence="5" id="KW-1000">Mitochondrion outer membrane</keyword>
<keyword evidence="10" id="KW-0472">Membrane</keyword>
<comment type="subcellular location">
    <subcellularLocation>
        <location evidence="1">Mitochondrion outer membrane</location>
        <topology evidence="1">Single-pass membrane protein</topology>
    </subcellularLocation>
</comment>
<organism evidence="13 14">
    <name type="scientific">Beauveria bassiana (strain ARSEF 2860)</name>
    <name type="common">White muscardine disease fungus</name>
    <name type="synonym">Tritirachium shiotae</name>
    <dbReference type="NCBI Taxonomy" id="655819"/>
    <lineage>
        <taxon>Eukaryota</taxon>
        <taxon>Fungi</taxon>
        <taxon>Dikarya</taxon>
        <taxon>Ascomycota</taxon>
        <taxon>Pezizomycotina</taxon>
        <taxon>Sordariomycetes</taxon>
        <taxon>Hypocreomycetidae</taxon>
        <taxon>Hypocreales</taxon>
        <taxon>Cordycipitaceae</taxon>
        <taxon>Beauveria</taxon>
    </lineage>
</organism>
<dbReference type="STRING" id="655819.J5JQ21"/>
<dbReference type="InParanoid" id="J5JQ21"/>
<evidence type="ECO:0000256" key="12">
    <source>
        <dbReference type="SAM" id="MobiDB-lite"/>
    </source>
</evidence>
<dbReference type="HOGENOM" id="CLU_094333_1_0_1"/>
<keyword evidence="3" id="KW-0813">Transport</keyword>
<sequence>MCAAPVCMAVSQAGNMVTLTEVEDEHFQEHPPAQYDDDEDYTDTESEISNDSDFDAENESFAERVYALRDIVPPKTRGWIADSASALSSRAWSVMSFSGKSAWVITTSILFLGVPFALSFHEDLQYAAMEQEYNMRQSGGDMLTGGGEEQSTADKVSAALAAEGQSGQVKPAL</sequence>
<evidence type="ECO:0000256" key="2">
    <source>
        <dbReference type="ARBA" id="ARBA00009874"/>
    </source>
</evidence>
<feature type="region of interest" description="Disordered" evidence="12">
    <location>
        <begin position="138"/>
        <end position="173"/>
    </location>
</feature>
<keyword evidence="6" id="KW-0653">Protein transport</keyword>
<keyword evidence="14" id="KW-1185">Reference proteome</keyword>
<dbReference type="GeneID" id="19886764"/>
<keyword evidence="9" id="KW-0496">Mitochondrion</keyword>
<reference evidence="13 14" key="1">
    <citation type="journal article" date="2012" name="Sci. Rep.">
        <title>Genomic perspectives on the evolution of fungal entomopathogenicity in Beauveria bassiana.</title>
        <authorList>
            <person name="Xiao G."/>
            <person name="Ying S.H."/>
            <person name="Zheng P."/>
            <person name="Wang Z.L."/>
            <person name="Zhang S."/>
            <person name="Xie X.Q."/>
            <person name="Shang Y."/>
            <person name="St Leger R.J."/>
            <person name="Zhao G.P."/>
            <person name="Wang C."/>
            <person name="Feng M.G."/>
        </authorList>
    </citation>
    <scope>NUCLEOTIDE SEQUENCE [LARGE SCALE GENOMIC DNA]</scope>
    <source>
        <strain evidence="13 14">ARSEF 2860</strain>
    </source>
</reference>
<dbReference type="Pfam" id="PF04281">
    <property type="entry name" value="Tom22"/>
    <property type="match status" value="1"/>
</dbReference>
<comment type="similarity">
    <text evidence="2">Belongs to the Tom22 family.</text>
</comment>
<keyword evidence="8" id="KW-0811">Translocation</keyword>
<evidence type="ECO:0000256" key="6">
    <source>
        <dbReference type="ARBA" id="ARBA00022927"/>
    </source>
</evidence>
<evidence type="ECO:0000313" key="14">
    <source>
        <dbReference type="Proteomes" id="UP000002762"/>
    </source>
</evidence>
<dbReference type="Proteomes" id="UP000002762">
    <property type="component" value="Unassembled WGS sequence"/>
</dbReference>
<dbReference type="EMBL" id="JH725157">
    <property type="protein sequence ID" value="EJP67178.1"/>
    <property type="molecule type" value="Genomic_DNA"/>
</dbReference>
<dbReference type="CDD" id="cd22884">
    <property type="entry name" value="TOM22"/>
    <property type="match status" value="1"/>
</dbReference>
<evidence type="ECO:0000256" key="1">
    <source>
        <dbReference type="ARBA" id="ARBA00004572"/>
    </source>
</evidence>
<dbReference type="OrthoDB" id="10016939at2759"/>
<evidence type="ECO:0000256" key="5">
    <source>
        <dbReference type="ARBA" id="ARBA00022787"/>
    </source>
</evidence>
<keyword evidence="11" id="KW-0675">Receptor</keyword>
<proteinExistence type="inferred from homology"/>
<evidence type="ECO:0000313" key="13">
    <source>
        <dbReference type="EMBL" id="EJP67178.1"/>
    </source>
</evidence>
<dbReference type="PANTHER" id="PTHR12504">
    <property type="entry name" value="MITOCHONDRIAL IMPORT RECEPTOR SUBUNIT TOM22"/>
    <property type="match status" value="1"/>
</dbReference>
<protein>
    <submittedName>
        <fullName evidence="13">Mitochondrial 22 kDa outer membrane protein</fullName>
    </submittedName>
</protein>